<gene>
    <name evidence="1" type="ORF">S01H1_69902</name>
</gene>
<name>X0X290_9ZZZZ</name>
<dbReference type="AlphaFoldDB" id="X0X290"/>
<dbReference type="EMBL" id="BARS01046435">
    <property type="protein sequence ID" value="GAG29522.1"/>
    <property type="molecule type" value="Genomic_DNA"/>
</dbReference>
<feature type="non-terminal residue" evidence="1">
    <location>
        <position position="1"/>
    </location>
</feature>
<comment type="caution">
    <text evidence="1">The sequence shown here is derived from an EMBL/GenBank/DDBJ whole genome shotgun (WGS) entry which is preliminary data.</text>
</comment>
<protein>
    <submittedName>
        <fullName evidence="1">Uncharacterized protein</fullName>
    </submittedName>
</protein>
<reference evidence="1" key="1">
    <citation type="journal article" date="2014" name="Front. Microbiol.">
        <title>High frequency of phylogenetically diverse reductive dehalogenase-homologous genes in deep subseafloor sedimentary metagenomes.</title>
        <authorList>
            <person name="Kawai M."/>
            <person name="Futagami T."/>
            <person name="Toyoda A."/>
            <person name="Takaki Y."/>
            <person name="Nishi S."/>
            <person name="Hori S."/>
            <person name="Arai W."/>
            <person name="Tsubouchi T."/>
            <person name="Morono Y."/>
            <person name="Uchiyama I."/>
            <person name="Ito T."/>
            <person name="Fujiyama A."/>
            <person name="Inagaki F."/>
            <person name="Takami H."/>
        </authorList>
    </citation>
    <scope>NUCLEOTIDE SEQUENCE</scope>
    <source>
        <strain evidence="1">Expedition CK06-06</strain>
    </source>
</reference>
<accession>X0X290</accession>
<organism evidence="1">
    <name type="scientific">marine sediment metagenome</name>
    <dbReference type="NCBI Taxonomy" id="412755"/>
    <lineage>
        <taxon>unclassified sequences</taxon>
        <taxon>metagenomes</taxon>
        <taxon>ecological metagenomes</taxon>
    </lineage>
</organism>
<sequence length="78" mass="9172">YPKWAVQKLIQTRKEKMKGDEADKWKRFVELRRPEQMKEWAKDAGLPEFEVMGKGAISSADERTGQGVWLLFEKKSED</sequence>
<evidence type="ECO:0000313" key="1">
    <source>
        <dbReference type="EMBL" id="GAG29522.1"/>
    </source>
</evidence>
<proteinExistence type="predicted"/>